<dbReference type="Pfam" id="PF09814">
    <property type="entry name" value="HECT_2"/>
    <property type="match status" value="1"/>
</dbReference>
<keyword evidence="10" id="KW-1185">Reference proteome</keyword>
<evidence type="ECO:0000256" key="5">
    <source>
        <dbReference type="ARBA" id="ARBA00032234"/>
    </source>
</evidence>
<evidence type="ECO:0000256" key="3">
    <source>
        <dbReference type="ARBA" id="ARBA00013646"/>
    </source>
</evidence>
<dbReference type="PANTHER" id="PTHR31531">
    <property type="entry name" value="E3 UBIQUITIN-PROTEIN LIGASE E3D FAMILY MEMBER"/>
    <property type="match status" value="1"/>
</dbReference>
<dbReference type="InterPro" id="IPR019193">
    <property type="entry name" value="UBQ-conj_enz_E2-bd_prot"/>
</dbReference>
<comment type="catalytic activity">
    <reaction evidence="1">
        <text>S-ubiquitinyl-[E2 ubiquitin-conjugating enzyme]-L-cysteine + [acceptor protein]-L-lysine = [E2 ubiquitin-conjugating enzyme]-L-cysteine + N(6)-ubiquitinyl-[acceptor protein]-L-lysine.</text>
        <dbReference type="EC" id="2.3.2.26"/>
    </reaction>
</comment>
<comment type="function">
    <text evidence="7">E3 ubiquitin-protein ligase which accepts ubiquitin from specific E2 ubiquitin-conjugating enzymes, and transfers it to substrates, generally promoting their degradation by the proteasome. Independently of its E3 ubiquitin-protein ligase activity, acts as an inhibitor of CPSF3 endonuclease activity by blocking CPSF3 active site.</text>
</comment>
<evidence type="ECO:0000256" key="6">
    <source>
        <dbReference type="ARBA" id="ARBA00032298"/>
    </source>
</evidence>
<evidence type="ECO:0000256" key="2">
    <source>
        <dbReference type="ARBA" id="ARBA00012485"/>
    </source>
</evidence>
<dbReference type="PANTHER" id="PTHR31531:SF2">
    <property type="entry name" value="E3 UBIQUITIN-PROTEIN LIGASE E3D"/>
    <property type="match status" value="1"/>
</dbReference>
<protein>
    <recommendedName>
        <fullName evidence="3">E3 ubiquitin-protein ligase E3D</fullName>
        <ecNumber evidence="2">2.3.2.26</ecNumber>
    </recommendedName>
    <alternativeName>
        <fullName evidence="6">HECT-type E3 ubiquitin transferase E3D</fullName>
    </alternativeName>
    <alternativeName>
        <fullName evidence="5">UbcH10-binding protein with a HECT-like domain</fullName>
    </alternativeName>
    <alternativeName>
        <fullName evidence="4">Ubiquitin-conjugating enzyme E2C-binding protein</fullName>
    </alternativeName>
</protein>
<evidence type="ECO:0000313" key="10">
    <source>
        <dbReference type="Proteomes" id="UP001162164"/>
    </source>
</evidence>
<reference evidence="9" key="1">
    <citation type="journal article" date="2023" name="Insect Mol. Biol.">
        <title>Genome sequencing provides insights into the evolution of gene families encoding plant cell wall-degrading enzymes in longhorned beetles.</title>
        <authorList>
            <person name="Shin N.R."/>
            <person name="Okamura Y."/>
            <person name="Kirsch R."/>
            <person name="Pauchet Y."/>
        </authorList>
    </citation>
    <scope>NUCLEOTIDE SEQUENCE</scope>
    <source>
        <strain evidence="9">MMC_N1</strain>
    </source>
</reference>
<proteinExistence type="predicted"/>
<accession>A0ABQ9IZG5</accession>
<dbReference type="EMBL" id="JAPWTJ010001755">
    <property type="protein sequence ID" value="KAJ8969663.1"/>
    <property type="molecule type" value="Genomic_DNA"/>
</dbReference>
<evidence type="ECO:0000313" key="9">
    <source>
        <dbReference type="EMBL" id="KAJ8969663.1"/>
    </source>
</evidence>
<comment type="caution">
    <text evidence="9">The sequence shown here is derived from an EMBL/GenBank/DDBJ whole genome shotgun (WGS) entry which is preliminary data.</text>
</comment>
<dbReference type="Proteomes" id="UP001162164">
    <property type="component" value="Unassembled WGS sequence"/>
</dbReference>
<sequence length="317" mass="36110">MSSVIPCVDLTVVPNSLTSLRIVENYVTFRFATNNVSENFGGFKAELLQNTVASIKSLSNKPLLNKSTNYAIQCGNCSRHINVVPIKFERILPLPSDTASVSDWFCHAHGTQDNIKLDPKANDLFYTHCYMHINRSNIVNVKGNNKVIVCKSCLCWLGTIHNPNTIRIWLNTVKFVDNNTSILTNSLTDVFYSIKDVFRNSLFNSIKIMLSCHSSSTLLDSILLWIMEKKMQIQLVESGTVKKHDVSKVLFKFVTNGCETFSQWQNDSQVTNLNVSKPMILSLLKHLQKFNKMMPPEFSKTNDFYLSYLFLYDPILE</sequence>
<dbReference type="EC" id="2.3.2.26" evidence="2"/>
<evidence type="ECO:0000256" key="4">
    <source>
        <dbReference type="ARBA" id="ARBA00029737"/>
    </source>
</evidence>
<organism evidence="9 10">
    <name type="scientific">Molorchus minor</name>
    <dbReference type="NCBI Taxonomy" id="1323400"/>
    <lineage>
        <taxon>Eukaryota</taxon>
        <taxon>Metazoa</taxon>
        <taxon>Ecdysozoa</taxon>
        <taxon>Arthropoda</taxon>
        <taxon>Hexapoda</taxon>
        <taxon>Insecta</taxon>
        <taxon>Pterygota</taxon>
        <taxon>Neoptera</taxon>
        <taxon>Endopterygota</taxon>
        <taxon>Coleoptera</taxon>
        <taxon>Polyphaga</taxon>
        <taxon>Cucujiformia</taxon>
        <taxon>Chrysomeloidea</taxon>
        <taxon>Cerambycidae</taxon>
        <taxon>Lamiinae</taxon>
        <taxon>Monochamini</taxon>
        <taxon>Molorchus</taxon>
    </lineage>
</organism>
<comment type="subunit">
    <text evidence="8">Interacts with UBE2C/UbcH10 (E2 ubiquitin-conjugating enzyme). In vitro, interacts with cyclin-B.</text>
</comment>
<gene>
    <name evidence="9" type="ORF">NQ317_004893</name>
</gene>
<evidence type="ECO:0000256" key="1">
    <source>
        <dbReference type="ARBA" id="ARBA00000885"/>
    </source>
</evidence>
<evidence type="ECO:0000256" key="7">
    <source>
        <dbReference type="ARBA" id="ARBA00053831"/>
    </source>
</evidence>
<evidence type="ECO:0000256" key="8">
    <source>
        <dbReference type="ARBA" id="ARBA00064185"/>
    </source>
</evidence>
<name>A0ABQ9IZG5_9CUCU</name>